<feature type="region of interest" description="Disordered" evidence="1">
    <location>
        <begin position="25"/>
        <end position="65"/>
    </location>
</feature>
<evidence type="ECO:0000313" key="2">
    <source>
        <dbReference type="EnsemblMetazoa" id="Aqu2.1.17633_001"/>
    </source>
</evidence>
<evidence type="ECO:0000256" key="1">
    <source>
        <dbReference type="SAM" id="MobiDB-lite"/>
    </source>
</evidence>
<reference evidence="2" key="1">
    <citation type="submission" date="2017-05" db="UniProtKB">
        <authorList>
            <consortium name="EnsemblMetazoa"/>
        </authorList>
    </citation>
    <scope>IDENTIFICATION</scope>
</reference>
<feature type="compositionally biased region" description="Pro residues" evidence="1">
    <location>
        <begin position="47"/>
        <end position="58"/>
    </location>
</feature>
<dbReference type="AlphaFoldDB" id="A0A1X7TS10"/>
<proteinExistence type="predicted"/>
<organism evidence="2">
    <name type="scientific">Amphimedon queenslandica</name>
    <name type="common">Sponge</name>
    <dbReference type="NCBI Taxonomy" id="400682"/>
    <lineage>
        <taxon>Eukaryota</taxon>
        <taxon>Metazoa</taxon>
        <taxon>Porifera</taxon>
        <taxon>Demospongiae</taxon>
        <taxon>Heteroscleromorpha</taxon>
        <taxon>Haplosclerida</taxon>
        <taxon>Niphatidae</taxon>
        <taxon>Amphimedon</taxon>
    </lineage>
</organism>
<protein>
    <submittedName>
        <fullName evidence="2">Uncharacterized protein</fullName>
    </submittedName>
</protein>
<dbReference type="EnsemblMetazoa" id="Aqu2.1.17633_001">
    <property type="protein sequence ID" value="Aqu2.1.17633_001"/>
    <property type="gene ID" value="Aqu2.1.17633"/>
</dbReference>
<sequence>MALGPVYSFGIHHLLQIIMDVPAEPETDVGHGRPPPPPVAAGGGHGGPPPPPPPPRPPFIELKIF</sequence>
<accession>A0A1X7TS10</accession>
<dbReference type="InParanoid" id="A0A1X7TS10"/>
<name>A0A1X7TS10_AMPQE</name>